<dbReference type="Pfam" id="PF18335">
    <property type="entry name" value="SH3_13"/>
    <property type="match status" value="1"/>
</dbReference>
<keyword evidence="3" id="KW-0238">DNA-binding</keyword>
<keyword evidence="3" id="KW-0413">Isomerase</keyword>
<dbReference type="SMART" id="SM00382">
    <property type="entry name" value="AAA"/>
    <property type="match status" value="1"/>
</dbReference>
<gene>
    <name evidence="3" type="primary">recD2</name>
    <name evidence="5" type="ORF">H8700_00145</name>
</gene>
<dbReference type="Gene3D" id="1.10.10.2220">
    <property type="match status" value="1"/>
</dbReference>
<dbReference type="Pfam" id="PF14520">
    <property type="entry name" value="HHH_5"/>
    <property type="match status" value="1"/>
</dbReference>
<dbReference type="PANTHER" id="PTHR43788:SF6">
    <property type="entry name" value="DNA HELICASE B"/>
    <property type="match status" value="1"/>
</dbReference>
<evidence type="ECO:0000259" key="4">
    <source>
        <dbReference type="SMART" id="SM00382"/>
    </source>
</evidence>
<keyword evidence="3" id="KW-0378">Hydrolase</keyword>
<dbReference type="PANTHER" id="PTHR43788">
    <property type="entry name" value="DNA2/NAM7 HELICASE FAMILY MEMBER"/>
    <property type="match status" value="1"/>
</dbReference>
<dbReference type="CDD" id="cd18809">
    <property type="entry name" value="SF1_C_RecD"/>
    <property type="match status" value="1"/>
</dbReference>
<feature type="domain" description="AAA+ ATPase" evidence="4">
    <location>
        <begin position="337"/>
        <end position="489"/>
    </location>
</feature>
<comment type="caution">
    <text evidence="5">The sequence shown here is derived from an EMBL/GenBank/DDBJ whole genome shotgun (WGS) entry which is preliminary data.</text>
</comment>
<keyword evidence="1 3" id="KW-0547">Nucleotide-binding</keyword>
<dbReference type="InterPro" id="IPR029493">
    <property type="entry name" value="RecD2-like_HHH"/>
</dbReference>
<dbReference type="InterPro" id="IPR055446">
    <property type="entry name" value="RecD2_N_OB"/>
</dbReference>
<dbReference type="Pfam" id="PF13538">
    <property type="entry name" value="UvrD_C_2"/>
    <property type="match status" value="1"/>
</dbReference>
<comment type="similarity">
    <text evidence="3">Belongs to the RecD family. RecD2 subfamily.</text>
</comment>
<dbReference type="Proteomes" id="UP000637513">
    <property type="component" value="Unassembled WGS sequence"/>
</dbReference>
<dbReference type="InterPro" id="IPR010994">
    <property type="entry name" value="RuvA_2-like"/>
</dbReference>
<keyword evidence="3" id="KW-0347">Helicase</keyword>
<dbReference type="CDD" id="cd17933">
    <property type="entry name" value="DEXSc_RecD-like"/>
    <property type="match status" value="1"/>
</dbReference>
<sequence>MDEFEGYVDRITFRNEENGYTVLYLVNPKAEDTEDEEECCVGCFSYVAEGSYLLVKGKRTIHKNYGPQLLVESYEEKQPDDTVALERYLGSGAIKGIGPALAARIVKKFGKDTLSIMEMEPERLAEIKGISQKMAVSIANQFNEKQQMRQAMIFLQDYGISMNMAVKIYRYYKEEIYEVLRKNPYRLAEDISGIGFKIADSIAQKGGFYIDSEFRIRAGVLYVLQQSGNQGHCYLPEAELIEMTAKLLGVEKELVSTALEKLVLDKEVKFDEVGEERRLYSSTLYYMEMNCAGMLLDLNLDFPVEEELLQKRIREVEKRQGFCLDDLQKKAVHQAVQNGVTIITGGPGTGKTTIINTILQVFDEDGMDVLLAAPTGRAAKRMSETTGWEAQTIHRLLELNGGVNDDDKSGMHFERNKMQPLEADVLIVDEFSMVDIYLLNALLNALVPGCRLIIVGDVNQLPSVGPGNVLRDMIQSEFCNVVRLNQIYRQEAKSQIVVNAHKINAGEAIALDNQSVDFFHLERYKIQDIINVVIQLVMKNMPSYVDASPYDIQVLAPMRKGELGVENLNKILQRFVNPQEMGKKEREFHGVLFREQDKIMQIKNDYQMKWKKVTRFGDVYEEGTGVFNGDVGIIQRIYETEEVVEVEFEEGKMVEYDFSQMDEMELAYAITIHKSQGSEYPAVVIPILGGPRMLMNRNLLYTAVTRAKKCVTLVGSKETVYQMIGNVHEQKRYSGLCQRIHDRMLEEQGEC</sequence>
<dbReference type="Pfam" id="PF23139">
    <property type="entry name" value="OB_YrrC"/>
    <property type="match status" value="1"/>
</dbReference>
<evidence type="ECO:0000313" key="6">
    <source>
        <dbReference type="Proteomes" id="UP000637513"/>
    </source>
</evidence>
<dbReference type="InterPro" id="IPR006345">
    <property type="entry name" value="RecD2"/>
</dbReference>
<dbReference type="Pfam" id="PF14490">
    <property type="entry name" value="HHH_RecD2"/>
    <property type="match status" value="1"/>
</dbReference>
<dbReference type="InterPro" id="IPR041451">
    <property type="entry name" value="RecD2_SH13"/>
</dbReference>
<dbReference type="Gene3D" id="3.40.50.300">
    <property type="entry name" value="P-loop containing nucleotide triphosphate hydrolases"/>
    <property type="match status" value="2"/>
</dbReference>
<evidence type="ECO:0000256" key="3">
    <source>
        <dbReference type="HAMAP-Rule" id="MF_01488"/>
    </source>
</evidence>
<dbReference type="Gene3D" id="1.10.150.20">
    <property type="entry name" value="5' to 3' exonuclease, C-terminal subdomain"/>
    <property type="match status" value="1"/>
</dbReference>
<organism evidence="5 6">
    <name type="scientific">Jutongia hominis</name>
    <dbReference type="NCBI Taxonomy" id="2763664"/>
    <lineage>
        <taxon>Bacteria</taxon>
        <taxon>Bacillati</taxon>
        <taxon>Bacillota</taxon>
        <taxon>Clostridia</taxon>
        <taxon>Lachnospirales</taxon>
        <taxon>Lachnospiraceae</taxon>
        <taxon>Jutongia</taxon>
    </lineage>
</organism>
<dbReference type="EMBL" id="JACRSW010000001">
    <property type="protein sequence ID" value="MBC8556131.1"/>
    <property type="molecule type" value="Genomic_DNA"/>
</dbReference>
<dbReference type="RefSeq" id="WP_249302066.1">
    <property type="nucleotide sequence ID" value="NZ_JACRSW010000001.1"/>
</dbReference>
<accession>A0ABR7MQQ2</accession>
<evidence type="ECO:0000313" key="5">
    <source>
        <dbReference type="EMBL" id="MBC8556131.1"/>
    </source>
</evidence>
<feature type="binding site" evidence="3">
    <location>
        <begin position="348"/>
        <end position="352"/>
    </location>
    <ligand>
        <name>ATP</name>
        <dbReference type="ChEBI" id="CHEBI:30616"/>
    </ligand>
</feature>
<keyword evidence="6" id="KW-1185">Reference proteome</keyword>
<comment type="function">
    <text evidence="3">DNA-dependent ATPase and ATP-dependent 5'-3' DNA helicase. Has no activity on blunt DNA or DNA with 3'-overhangs, requires at least 10 bases of 5'-ssDNA for helicase activity.</text>
</comment>
<protein>
    <recommendedName>
        <fullName evidence="3">ATP-dependent RecD2 DNA helicase</fullName>
        <ecNumber evidence="3">5.6.2.3</ecNumber>
    </recommendedName>
    <alternativeName>
        <fullName evidence="3">DNA 5'-3' helicase subunit RecD2</fullName>
    </alternativeName>
</protein>
<evidence type="ECO:0000256" key="2">
    <source>
        <dbReference type="ARBA" id="ARBA00022840"/>
    </source>
</evidence>
<dbReference type="InterPro" id="IPR003593">
    <property type="entry name" value="AAA+_ATPase"/>
</dbReference>
<dbReference type="SUPFAM" id="SSF52540">
    <property type="entry name" value="P-loop containing nucleoside triphosphate hydrolases"/>
    <property type="match status" value="2"/>
</dbReference>
<reference evidence="5 6" key="1">
    <citation type="submission" date="2020-08" db="EMBL/GenBank/DDBJ databases">
        <title>Genome public.</title>
        <authorList>
            <person name="Liu C."/>
            <person name="Sun Q."/>
        </authorList>
    </citation>
    <scope>NUCLEOTIDE SEQUENCE [LARGE SCALE GENOMIC DNA]</scope>
    <source>
        <strain evidence="5 6">BX3</strain>
    </source>
</reference>
<dbReference type="Gene3D" id="2.30.30.940">
    <property type="match status" value="1"/>
</dbReference>
<dbReference type="NCBIfam" id="TIGR01448">
    <property type="entry name" value="recD_rel"/>
    <property type="match status" value="1"/>
</dbReference>
<dbReference type="EC" id="5.6.2.3" evidence="3"/>
<proteinExistence type="inferred from homology"/>
<dbReference type="Pfam" id="PF13245">
    <property type="entry name" value="AAA_19"/>
    <property type="match status" value="1"/>
</dbReference>
<name>A0ABR7MQQ2_9FIRM</name>
<dbReference type="InterPro" id="IPR050534">
    <property type="entry name" value="Coronavir_polyprotein_1ab"/>
</dbReference>
<keyword evidence="2 3" id="KW-0067">ATP-binding</keyword>
<dbReference type="InterPro" id="IPR027417">
    <property type="entry name" value="P-loop_NTPase"/>
</dbReference>
<comment type="catalytic activity">
    <reaction evidence="3">
        <text>ATP + H2O = ADP + phosphate + H(+)</text>
        <dbReference type="Rhea" id="RHEA:13065"/>
        <dbReference type="ChEBI" id="CHEBI:15377"/>
        <dbReference type="ChEBI" id="CHEBI:15378"/>
        <dbReference type="ChEBI" id="CHEBI:30616"/>
        <dbReference type="ChEBI" id="CHEBI:43474"/>
        <dbReference type="ChEBI" id="CHEBI:456216"/>
        <dbReference type="EC" id="5.6.2.3"/>
    </reaction>
</comment>
<dbReference type="InterPro" id="IPR027785">
    <property type="entry name" value="UvrD-like_helicase_C"/>
</dbReference>
<dbReference type="HAMAP" id="MF_01488">
    <property type="entry name" value="RecD2"/>
    <property type="match status" value="1"/>
</dbReference>
<dbReference type="SUPFAM" id="SSF47781">
    <property type="entry name" value="RuvA domain 2-like"/>
    <property type="match status" value="1"/>
</dbReference>
<evidence type="ECO:0000256" key="1">
    <source>
        <dbReference type="ARBA" id="ARBA00022741"/>
    </source>
</evidence>